<proteinExistence type="predicted"/>
<dbReference type="EnsemblMetazoa" id="MDOA000814-RA">
    <property type="protein sequence ID" value="MDOA000814-PA"/>
    <property type="gene ID" value="MDOA000814"/>
</dbReference>
<gene>
    <name evidence="1" type="primary">101891730</name>
</gene>
<name>A0A1I8M3B2_MUSDO</name>
<evidence type="ECO:0000313" key="1">
    <source>
        <dbReference type="EnsemblMetazoa" id="MDOA000814-PA"/>
    </source>
</evidence>
<dbReference type="VEuPathDB" id="VectorBase:MDOA000814"/>
<organism evidence="1">
    <name type="scientific">Musca domestica</name>
    <name type="common">House fly</name>
    <dbReference type="NCBI Taxonomy" id="7370"/>
    <lineage>
        <taxon>Eukaryota</taxon>
        <taxon>Metazoa</taxon>
        <taxon>Ecdysozoa</taxon>
        <taxon>Arthropoda</taxon>
        <taxon>Hexapoda</taxon>
        <taxon>Insecta</taxon>
        <taxon>Pterygota</taxon>
        <taxon>Neoptera</taxon>
        <taxon>Endopterygota</taxon>
        <taxon>Diptera</taxon>
        <taxon>Brachycera</taxon>
        <taxon>Muscomorpha</taxon>
        <taxon>Muscoidea</taxon>
        <taxon>Muscidae</taxon>
        <taxon>Musca</taxon>
    </lineage>
</organism>
<dbReference type="AlphaFoldDB" id="A0A1I8M3B2"/>
<protein>
    <submittedName>
        <fullName evidence="1">Uncharacterized protein</fullName>
    </submittedName>
</protein>
<sequence length="81" mass="9247">MPCCLDESPREDLDVSLQILSLYNTAQHVDPVTDPQVVREITQTDHLNKRLLSTFLQRMNVMDLPSLSDKDDGENANEFDD</sequence>
<reference evidence="1" key="1">
    <citation type="submission" date="2020-05" db="UniProtKB">
        <authorList>
            <consortium name="EnsemblMetazoa"/>
        </authorList>
    </citation>
    <scope>IDENTIFICATION</scope>
    <source>
        <strain evidence="1">Aabys</strain>
    </source>
</reference>
<accession>A0A1I8M3B2</accession>